<feature type="transmembrane region" description="Helical" evidence="1">
    <location>
        <begin position="101"/>
        <end position="121"/>
    </location>
</feature>
<feature type="transmembrane region" description="Helical" evidence="1">
    <location>
        <begin position="159"/>
        <end position="176"/>
    </location>
</feature>
<protein>
    <submittedName>
        <fullName evidence="3">DUF2157 domain-containing protein</fullName>
    </submittedName>
</protein>
<gene>
    <name evidence="3" type="ORF">WG219_09340</name>
</gene>
<evidence type="ECO:0000313" key="4">
    <source>
        <dbReference type="Proteomes" id="UP001476583"/>
    </source>
</evidence>
<keyword evidence="1" id="KW-0472">Membrane</keyword>
<keyword evidence="1" id="KW-1133">Transmembrane helix</keyword>
<evidence type="ECO:0000256" key="1">
    <source>
        <dbReference type="SAM" id="Phobius"/>
    </source>
</evidence>
<feature type="transmembrane region" description="Helical" evidence="1">
    <location>
        <begin position="214"/>
        <end position="230"/>
    </location>
</feature>
<evidence type="ECO:0000313" key="3">
    <source>
        <dbReference type="EMBL" id="WXL27636.1"/>
    </source>
</evidence>
<evidence type="ECO:0000259" key="2">
    <source>
        <dbReference type="Pfam" id="PF09925"/>
    </source>
</evidence>
<accession>A0ABZ2RSF3</accession>
<feature type="transmembrane region" description="Helical" evidence="1">
    <location>
        <begin position="74"/>
        <end position="95"/>
    </location>
</feature>
<feature type="transmembrane region" description="Helical" evidence="1">
    <location>
        <begin position="133"/>
        <end position="153"/>
    </location>
</feature>
<feature type="transmembrane region" description="Helical" evidence="1">
    <location>
        <begin position="181"/>
        <end position="202"/>
    </location>
</feature>
<dbReference type="Pfam" id="PF09925">
    <property type="entry name" value="DUF2157"/>
    <property type="match status" value="1"/>
</dbReference>
<keyword evidence="4" id="KW-1185">Reference proteome</keyword>
<organism evidence="3 4">
    <name type="scientific">Ectopseudomonas mendocina</name>
    <name type="common">Pseudomonas mendocina</name>
    <dbReference type="NCBI Taxonomy" id="300"/>
    <lineage>
        <taxon>Bacteria</taxon>
        <taxon>Pseudomonadati</taxon>
        <taxon>Pseudomonadota</taxon>
        <taxon>Gammaproteobacteria</taxon>
        <taxon>Pseudomonadales</taxon>
        <taxon>Pseudomonadaceae</taxon>
        <taxon>Ectopseudomonas</taxon>
    </lineage>
</organism>
<proteinExistence type="predicted"/>
<name>A0ABZ2RSF3_ECTME</name>
<dbReference type="Proteomes" id="UP001476583">
    <property type="component" value="Chromosome"/>
</dbReference>
<dbReference type="InterPro" id="IPR018677">
    <property type="entry name" value="DUF2157"/>
</dbReference>
<feature type="domain" description="DUF2157" evidence="2">
    <location>
        <begin position="61"/>
        <end position="181"/>
    </location>
</feature>
<dbReference type="EMBL" id="CP148074">
    <property type="protein sequence ID" value="WXL27636.1"/>
    <property type="molecule type" value="Genomic_DNA"/>
</dbReference>
<reference evidence="3 4" key="1">
    <citation type="submission" date="2024-03" db="EMBL/GenBank/DDBJ databases">
        <title>Complete genome of BD2.</title>
        <authorList>
            <person name="Cao G."/>
        </authorList>
    </citation>
    <scope>NUCLEOTIDE SEQUENCE [LARGE SCALE GENOMIC DNA]</scope>
    <source>
        <strain evidence="3 4">BD2</strain>
    </source>
</reference>
<keyword evidence="1" id="KW-0812">Transmembrane</keyword>
<sequence length="264" mass="29068">MASVNKTEAQQRADDIGIFNRELGRLEGAGVLHLSDEQRGNLHRYQEQLLKGYLEAFDIDRDQQTRQLSLGMRVASLLGALALAASLFFLFNQFWGDLSTISQVVILIGSSVLTCCLTYVLRRFDSSGYFCKLSAVVAFTSLVLNVVLMGDIFNVEPSARAFLPWAAYGLLLAYSCNSRLLLILGLVCGGVFVASWLGSLAGAPWDSFIEHPESFLLSGIVIFFLPLLFNQRKYDGFAAVYRVIGLLGLFIPILCLSYWGGGVI</sequence>
<feature type="transmembrane region" description="Helical" evidence="1">
    <location>
        <begin position="239"/>
        <end position="259"/>
    </location>
</feature>